<keyword evidence="3" id="KW-1185">Reference proteome</keyword>
<protein>
    <submittedName>
        <fullName evidence="2">GNAT family N-acetyltransferase</fullName>
        <ecNumber evidence="2">2.3.-.-</ecNumber>
    </submittedName>
</protein>
<dbReference type="PANTHER" id="PTHR43792">
    <property type="entry name" value="GNAT FAMILY, PUTATIVE (AFU_ORTHOLOGUE AFUA_3G00765)-RELATED-RELATED"/>
    <property type="match status" value="1"/>
</dbReference>
<comment type="caution">
    <text evidence="2">The sequence shown here is derived from an EMBL/GenBank/DDBJ whole genome shotgun (WGS) entry which is preliminary data.</text>
</comment>
<reference evidence="2 3" key="1">
    <citation type="submission" date="2024-09" db="EMBL/GenBank/DDBJ databases">
        <authorList>
            <person name="Sun Q."/>
            <person name="Mori K."/>
        </authorList>
    </citation>
    <scope>NUCLEOTIDE SEQUENCE [LARGE SCALE GENOMIC DNA]</scope>
    <source>
        <strain evidence="2 3">CECT 8064</strain>
    </source>
</reference>
<dbReference type="PANTHER" id="PTHR43792:SF1">
    <property type="entry name" value="N-ACETYLTRANSFERASE DOMAIN-CONTAINING PROTEIN"/>
    <property type="match status" value="1"/>
</dbReference>
<dbReference type="GO" id="GO:0016746">
    <property type="term" value="F:acyltransferase activity"/>
    <property type="evidence" value="ECO:0007669"/>
    <property type="project" value="UniProtKB-KW"/>
</dbReference>
<keyword evidence="2" id="KW-0012">Acyltransferase</keyword>
<dbReference type="RefSeq" id="WP_390195291.1">
    <property type="nucleotide sequence ID" value="NZ_JBHMEP010000007.1"/>
</dbReference>
<accession>A0ABV5HRB2</accession>
<dbReference type="Pfam" id="PF13302">
    <property type="entry name" value="Acetyltransf_3"/>
    <property type="match status" value="1"/>
</dbReference>
<organism evidence="2 3">
    <name type="scientific">Vibrio olivae</name>
    <dbReference type="NCBI Taxonomy" id="1243002"/>
    <lineage>
        <taxon>Bacteria</taxon>
        <taxon>Pseudomonadati</taxon>
        <taxon>Pseudomonadota</taxon>
        <taxon>Gammaproteobacteria</taxon>
        <taxon>Vibrionales</taxon>
        <taxon>Vibrionaceae</taxon>
        <taxon>Vibrio</taxon>
    </lineage>
</organism>
<dbReference type="EMBL" id="JBHMEP010000007">
    <property type="protein sequence ID" value="MFB9136798.1"/>
    <property type="molecule type" value="Genomic_DNA"/>
</dbReference>
<dbReference type="InterPro" id="IPR016181">
    <property type="entry name" value="Acyl_CoA_acyltransferase"/>
</dbReference>
<dbReference type="InterPro" id="IPR051531">
    <property type="entry name" value="N-acetyltransferase"/>
</dbReference>
<feature type="domain" description="N-acetyltransferase" evidence="1">
    <location>
        <begin position="3"/>
        <end position="136"/>
    </location>
</feature>
<evidence type="ECO:0000313" key="3">
    <source>
        <dbReference type="Proteomes" id="UP001589645"/>
    </source>
</evidence>
<evidence type="ECO:0000313" key="2">
    <source>
        <dbReference type="EMBL" id="MFB9136798.1"/>
    </source>
</evidence>
<sequence>MSPIRMDHWSLFRRLHQDEAVIRYISDKRNLVEIRARFDERLVEWHWGDGHWLCLVISHKLTGEWLGICGLQLNDDQTSVQIGYLLLEEFQNQGLGTEALMALVSYIEHYLPVMEVRATVTDGNEASCAILDKAQFDLEDVEPLSLEIGGELHDELIYVYRVRRRH</sequence>
<dbReference type="SUPFAM" id="SSF55729">
    <property type="entry name" value="Acyl-CoA N-acyltransferases (Nat)"/>
    <property type="match status" value="1"/>
</dbReference>
<proteinExistence type="predicted"/>
<keyword evidence="2" id="KW-0808">Transferase</keyword>
<dbReference type="InterPro" id="IPR000182">
    <property type="entry name" value="GNAT_dom"/>
</dbReference>
<gene>
    <name evidence="2" type="ORF">ACFFUV_17660</name>
</gene>
<dbReference type="Proteomes" id="UP001589645">
    <property type="component" value="Unassembled WGS sequence"/>
</dbReference>
<evidence type="ECO:0000259" key="1">
    <source>
        <dbReference type="Pfam" id="PF13302"/>
    </source>
</evidence>
<dbReference type="Gene3D" id="3.40.630.30">
    <property type="match status" value="1"/>
</dbReference>
<dbReference type="EC" id="2.3.-.-" evidence="2"/>
<name>A0ABV5HRB2_9VIBR</name>